<comment type="caution">
    <text evidence="4">The sequence shown here is derived from an EMBL/GenBank/DDBJ whole genome shotgun (WGS) entry which is preliminary data.</text>
</comment>
<feature type="domain" description="DUF2428" evidence="2">
    <location>
        <begin position="1093"/>
        <end position="1407"/>
    </location>
</feature>
<dbReference type="InterPro" id="IPR019442">
    <property type="entry name" value="THADA/TRM732_DUF2428"/>
</dbReference>
<dbReference type="InterPro" id="IPR056843">
    <property type="entry name" value="THADA-like_TPR"/>
</dbReference>
<reference evidence="4" key="1">
    <citation type="journal article" date="2023" name="Nat. Microbiol.">
        <title>Babesia duncani multi-omics identifies virulence factors and drug targets.</title>
        <authorList>
            <person name="Singh P."/>
            <person name="Lonardi S."/>
            <person name="Liang Q."/>
            <person name="Vydyam P."/>
            <person name="Khabirova E."/>
            <person name="Fang T."/>
            <person name="Gihaz S."/>
            <person name="Thekkiniath J."/>
            <person name="Munshi M."/>
            <person name="Abel S."/>
            <person name="Ciampossin L."/>
            <person name="Batugedara G."/>
            <person name="Gupta M."/>
            <person name="Lu X.M."/>
            <person name="Lenz T."/>
            <person name="Chakravarty S."/>
            <person name="Cornillot E."/>
            <person name="Hu Y."/>
            <person name="Ma W."/>
            <person name="Gonzalez L.M."/>
            <person name="Sanchez S."/>
            <person name="Estrada K."/>
            <person name="Sanchez-Flores A."/>
            <person name="Montero E."/>
            <person name="Harb O.S."/>
            <person name="Le Roch K.G."/>
            <person name="Mamoun C.B."/>
        </authorList>
    </citation>
    <scope>NUCLEOTIDE SEQUENCE</scope>
    <source>
        <strain evidence="4">WA1</strain>
    </source>
</reference>
<dbReference type="InterPro" id="IPR016024">
    <property type="entry name" value="ARM-type_fold"/>
</dbReference>
<accession>A0AAD9PML6</accession>
<dbReference type="GO" id="GO:0030488">
    <property type="term" value="P:tRNA methylation"/>
    <property type="evidence" value="ECO:0007669"/>
    <property type="project" value="TreeGrafter"/>
</dbReference>
<feature type="domain" description="tRNA (32-2'-O)-methyltransferase regulator THADA-like TPR repeats region" evidence="3">
    <location>
        <begin position="757"/>
        <end position="896"/>
    </location>
</feature>
<evidence type="ECO:0000313" key="4">
    <source>
        <dbReference type="EMBL" id="KAK2197316.1"/>
    </source>
</evidence>
<evidence type="ECO:0000259" key="2">
    <source>
        <dbReference type="Pfam" id="PF10350"/>
    </source>
</evidence>
<gene>
    <name evidence="4" type="ORF">BdWA1_000315</name>
</gene>
<proteinExistence type="inferred from homology"/>
<dbReference type="Pfam" id="PF10350">
    <property type="entry name" value="DUF2428"/>
    <property type="match status" value="1"/>
</dbReference>
<dbReference type="PANTHER" id="PTHR14387:SF0">
    <property type="entry name" value="DUF2428 DOMAIN-CONTAINING PROTEIN"/>
    <property type="match status" value="1"/>
</dbReference>
<dbReference type="RefSeq" id="XP_067804158.1">
    <property type="nucleotide sequence ID" value="XM_067945367.1"/>
</dbReference>
<evidence type="ECO:0000313" key="5">
    <source>
        <dbReference type="Proteomes" id="UP001214638"/>
    </source>
</evidence>
<evidence type="ECO:0000259" key="3">
    <source>
        <dbReference type="Pfam" id="PF25150"/>
    </source>
</evidence>
<organism evidence="4 5">
    <name type="scientific">Babesia duncani</name>
    <dbReference type="NCBI Taxonomy" id="323732"/>
    <lineage>
        <taxon>Eukaryota</taxon>
        <taxon>Sar</taxon>
        <taxon>Alveolata</taxon>
        <taxon>Apicomplexa</taxon>
        <taxon>Aconoidasida</taxon>
        <taxon>Piroplasmida</taxon>
        <taxon>Babesiidae</taxon>
        <taxon>Babesia</taxon>
    </lineage>
</organism>
<dbReference type="Pfam" id="PF25150">
    <property type="entry name" value="TPR_Trm732"/>
    <property type="match status" value="1"/>
</dbReference>
<dbReference type="GO" id="GO:0005829">
    <property type="term" value="C:cytosol"/>
    <property type="evidence" value="ECO:0007669"/>
    <property type="project" value="TreeGrafter"/>
</dbReference>
<dbReference type="GeneID" id="94334613"/>
<dbReference type="PANTHER" id="PTHR14387">
    <property type="entry name" value="THADA/DEATH RECEPTOR INTERACTING PROTEIN"/>
    <property type="match status" value="1"/>
</dbReference>
<comment type="similarity">
    <text evidence="1">Belongs to the THADA family.</text>
</comment>
<sequence length="2160" mass="247085">MDEDCHSGNVQPRSFSFNDSQSLKTSFEAFSKEYEDCDIWIFNPFDVYFVSRRGDLIKGLYGLENYIKELLFENKTTLPIEKISKVLEAASYYVINLFLEAEWLCLGKGFSSICISVLGTVPTPILTSVTKSYCVKGIVNYNTSLSRKICDVYSLTDSLLEWLLDILSSQEIESNESEKLISINEVSKQYNSRILSLKSLNILLFSYVNNDGVINIQRTKLIGTYLQLFKTLNNTQCDRDILSHVAISIVGLIVVSNTVCDKKDTTIPFFHSLLLAINNSSKIKPDDSSSIFSINAKIFDIGFNVDNDILIADFCKLPLLSNLYIVRGILTFLSNLFQSDLILNDCSVDISETTQCKNPLALMCLCLEILKHKSHSIIRIDVNYAILQGLQVFISCIRVPMFSNDRFYDYLLGLPEIIHRYWISRIRRISNLAVCLWKKLFEVCSSLVKDEQSTVIAKYMDHLIKLSLESFDNNLKLKYIALQIILPYIGISNLLEKEPLIIPHLFSNLVDPSIRGACTSLLVDVFCSVYNELTKSNQQLETDSDSFDIPTITFCCLVYPVIIAILHLKRLILPDSPSGKLHPSVDDTINGRQQRANALANAFRALFKRIDKKCTIELLALSTCFRTCAFFSFLSEQEKENIENGKDYLVHENQYKPKYVLSSVLEAIKSENVHVPCHRIIELQGPYNFPESMCLYNSRLLNRVEFIDLELDGRNLQGIFIYENSSMAPFQPYKLDMYAGTKIFYTPFDRLLKGTMHLYDDVCLNILRVVTATPKTTQHIHHLEMRLILYILQNRIKTSLPSFRQHFIAALKPFVRRLQCLVCSYSDHKDHVDILLWSEYNQSLISNIPTDIEGSKLYCIFLKTFTRTIINTMNPCASDFRNTTALEILLLLYKAFQNATCESINCIGIYSKEILTDLYEGIFTLSNKQQHLIYQIFQCVPSNYLQSALFKDGNNVKIILNREIVSLWSVKTIQYNAGSKALGILLFSTLNNVHKDDRWLHGLILKRLFQIDESCNINKHISLCYIMAFQSQLKRFCDNLGDAINKESLMHVSSPIGFLCLFSDYLALIPARIHCKFVNSFDFHQLFVDSVAYLKKIINHILNFVGKGSNEDVLDNSNFHIDCRGHIVKATNNTNVQVVLQPQQEKHFCFLSTQNFTCCNNVEGSNLVPKYVDNEGNVMRAFVVLCWKTIRESCEVLKSFLQLIFPRNIPGGIPLDTFRHDKDTKATDASLYYDDITEIGHFLIYSLMQCRHFGCVDALSDLLVWISKMLVKMGLYTILKDWIALLLDIIKGTTSDPVLRNCLFTILKDAHKRSEPLALAFSSILKAESDRHERILLPLVMNELCLLTKMDVNTRIQDNGTEMDVRIHALNVLTVIFKTSELRGSNYTHTILSLNACLENMMHDDWSVRNSAALLFTGIIQHLTGNDINDVSSDVLVEHQIPFINNPILSNRFNNILEQVKSIDTECYPNLDPTPIHTPIYQGVAFVLNFLNRVPLYSFNHDALERLLDNISSVLICNNASLRSMAAKILCKHYCESGHLVNKISQATMDMYNNISNSNHVNGTLMFIRECIKHGFDLNSQNCTFEISDFIKAHDHNLKQTTYGRVYRLHDLLSICFHVARFTASIENVVQVGLIHEEIIYSLLGGMGFQNCLTRYLTCNPKLKHNILQCCTTLSLISSNILDPSIYNITRNVLSRVTRIDGISPKNTRVDYLKEKYPRLRNDPLPLIQAIRSLIFSIYFVLLYEFQEMTCAIDSFITTCTRITSELCGRCHFRVLEACLLIIEEAIVAIKWVCFPKAFVFLWELVSNMRCSDAELCIAASSHKLLNTISFIAINLGSANVLLEGIDITKLVNPLFKQHLHNMEFHSELLTSIHLYSFYKMYDHDAFKLGCKLITEASRPSAEFSLRLNLSVLFASIGVPRLDMKKDLQNQPLVSYCIHAFESLIVLLQDDNDQVRNNAAAAVSMVIDSNYTKTQLHPNACLHPLLEHISKVFPLEIILSLYDAINYDDGIYNITNFRIQQAGNDLMDQFDHTPLFTMDLKSDKSLDNIAMAEMDTVFNKEPLNMYAEPLYYMLAIDRIQCKHIMDEKFNTAQVEAILGFLCRNVIRIVKHLNDHCIRHYGITPRFILDSFQAKSIVTGDWPLWKKLLEHYKCLLVWRCM</sequence>
<name>A0AAD9PML6_9APIC</name>
<dbReference type="KEGG" id="bdw:94334613"/>
<protein>
    <submittedName>
        <fullName evidence="4">Bifunctional THADA-TRM732</fullName>
    </submittedName>
</protein>
<keyword evidence="5" id="KW-1185">Reference proteome</keyword>
<dbReference type="Proteomes" id="UP001214638">
    <property type="component" value="Unassembled WGS sequence"/>
</dbReference>
<dbReference type="EMBL" id="JALLKP010000001">
    <property type="protein sequence ID" value="KAK2197316.1"/>
    <property type="molecule type" value="Genomic_DNA"/>
</dbReference>
<evidence type="ECO:0000256" key="1">
    <source>
        <dbReference type="ARBA" id="ARBA00010409"/>
    </source>
</evidence>
<dbReference type="SUPFAM" id="SSF48371">
    <property type="entry name" value="ARM repeat"/>
    <property type="match status" value="1"/>
</dbReference>
<dbReference type="InterPro" id="IPR051954">
    <property type="entry name" value="tRNA_methyltransferase_THADA"/>
</dbReference>